<evidence type="ECO:0000313" key="4">
    <source>
        <dbReference type="Proteomes" id="UP001341840"/>
    </source>
</evidence>
<proteinExistence type="predicted"/>
<dbReference type="Gene3D" id="1.10.238.10">
    <property type="entry name" value="EF-hand"/>
    <property type="match status" value="1"/>
</dbReference>
<keyword evidence="1" id="KW-0106">Calcium</keyword>
<dbReference type="CDD" id="cd00051">
    <property type="entry name" value="EFh"/>
    <property type="match status" value="1"/>
</dbReference>
<dbReference type="EMBL" id="JASCZI010241790">
    <property type="protein sequence ID" value="MED6206943.1"/>
    <property type="molecule type" value="Genomic_DNA"/>
</dbReference>
<dbReference type="InterPro" id="IPR011992">
    <property type="entry name" value="EF-hand-dom_pair"/>
</dbReference>
<reference evidence="3 4" key="1">
    <citation type="journal article" date="2023" name="Plants (Basel)">
        <title>Bridging the Gap: Combining Genomics and Transcriptomics Approaches to Understand Stylosanthes scabra, an Orphan Legume from the Brazilian Caatinga.</title>
        <authorList>
            <person name="Ferreira-Neto J.R.C."/>
            <person name="da Silva M.D."/>
            <person name="Binneck E."/>
            <person name="de Melo N.F."/>
            <person name="da Silva R.H."/>
            <person name="de Melo A.L.T.M."/>
            <person name="Pandolfi V."/>
            <person name="Bustamante F.O."/>
            <person name="Brasileiro-Vidal A.C."/>
            <person name="Benko-Iseppon A.M."/>
        </authorList>
    </citation>
    <scope>NUCLEOTIDE SEQUENCE [LARGE SCALE GENOMIC DNA]</scope>
    <source>
        <tissue evidence="3">Leaves</tissue>
    </source>
</reference>
<dbReference type="Pfam" id="PF13499">
    <property type="entry name" value="EF-hand_7"/>
    <property type="match status" value="1"/>
</dbReference>
<dbReference type="PROSITE" id="PS50222">
    <property type="entry name" value="EF_HAND_2"/>
    <property type="match status" value="2"/>
</dbReference>
<sequence length="96" mass="10948">MHYYPAPPPSPKPGQNKKAEIKKLLEKADKNKDGCYTKDELKNAFNTLGSKIPSWRTQFALWKLDSDGDGQISGDEINKLIDYIFDRFHNAHGNLK</sequence>
<dbReference type="InterPro" id="IPR018247">
    <property type="entry name" value="EF_Hand_1_Ca_BS"/>
</dbReference>
<name>A0ABU6YDS9_9FABA</name>
<feature type="domain" description="EF-hand" evidence="2">
    <location>
        <begin position="63"/>
        <end position="87"/>
    </location>
</feature>
<organism evidence="3 4">
    <name type="scientific">Stylosanthes scabra</name>
    <dbReference type="NCBI Taxonomy" id="79078"/>
    <lineage>
        <taxon>Eukaryota</taxon>
        <taxon>Viridiplantae</taxon>
        <taxon>Streptophyta</taxon>
        <taxon>Embryophyta</taxon>
        <taxon>Tracheophyta</taxon>
        <taxon>Spermatophyta</taxon>
        <taxon>Magnoliopsida</taxon>
        <taxon>eudicotyledons</taxon>
        <taxon>Gunneridae</taxon>
        <taxon>Pentapetalae</taxon>
        <taxon>rosids</taxon>
        <taxon>fabids</taxon>
        <taxon>Fabales</taxon>
        <taxon>Fabaceae</taxon>
        <taxon>Papilionoideae</taxon>
        <taxon>50 kb inversion clade</taxon>
        <taxon>dalbergioids sensu lato</taxon>
        <taxon>Dalbergieae</taxon>
        <taxon>Pterocarpus clade</taxon>
        <taxon>Stylosanthes</taxon>
    </lineage>
</organism>
<evidence type="ECO:0000313" key="3">
    <source>
        <dbReference type="EMBL" id="MED6206943.1"/>
    </source>
</evidence>
<evidence type="ECO:0000259" key="2">
    <source>
        <dbReference type="PROSITE" id="PS50222"/>
    </source>
</evidence>
<dbReference type="SUPFAM" id="SSF47473">
    <property type="entry name" value="EF-hand"/>
    <property type="match status" value="1"/>
</dbReference>
<protein>
    <recommendedName>
        <fullName evidence="2">EF-hand domain-containing protein</fullName>
    </recommendedName>
</protein>
<accession>A0ABU6YDS9</accession>
<gene>
    <name evidence="3" type="ORF">PIB30_031386</name>
</gene>
<keyword evidence="4" id="KW-1185">Reference proteome</keyword>
<dbReference type="InterPro" id="IPR002048">
    <property type="entry name" value="EF_hand_dom"/>
</dbReference>
<dbReference type="Proteomes" id="UP001341840">
    <property type="component" value="Unassembled WGS sequence"/>
</dbReference>
<feature type="domain" description="EF-hand" evidence="2">
    <location>
        <begin position="16"/>
        <end position="51"/>
    </location>
</feature>
<evidence type="ECO:0000256" key="1">
    <source>
        <dbReference type="ARBA" id="ARBA00022837"/>
    </source>
</evidence>
<dbReference type="PROSITE" id="PS00018">
    <property type="entry name" value="EF_HAND_1"/>
    <property type="match status" value="1"/>
</dbReference>
<comment type="caution">
    <text evidence="3">The sequence shown here is derived from an EMBL/GenBank/DDBJ whole genome shotgun (WGS) entry which is preliminary data.</text>
</comment>